<reference evidence="3 4" key="1">
    <citation type="journal article" date="2016" name="Nat. Commun.">
        <title>Thousands of microbial genomes shed light on interconnected biogeochemical processes in an aquifer system.</title>
        <authorList>
            <person name="Anantharaman K."/>
            <person name="Brown C.T."/>
            <person name="Hug L.A."/>
            <person name="Sharon I."/>
            <person name="Castelle C.J."/>
            <person name="Probst A.J."/>
            <person name="Thomas B.C."/>
            <person name="Singh A."/>
            <person name="Wilkins M.J."/>
            <person name="Karaoz U."/>
            <person name="Brodie E.L."/>
            <person name="Williams K.H."/>
            <person name="Hubbard S.S."/>
            <person name="Banfield J.F."/>
        </authorList>
    </citation>
    <scope>NUCLEOTIDE SEQUENCE [LARGE SCALE GENOMIC DNA]</scope>
</reference>
<dbReference type="Pfam" id="PF01471">
    <property type="entry name" value="PG_binding_1"/>
    <property type="match status" value="1"/>
</dbReference>
<dbReference type="Proteomes" id="UP000179880">
    <property type="component" value="Unassembled WGS sequence"/>
</dbReference>
<protein>
    <recommendedName>
        <fullName evidence="2">Peptidoglycan binding-like domain-containing protein</fullName>
    </recommendedName>
</protein>
<dbReference type="Gene3D" id="1.10.101.10">
    <property type="entry name" value="PGBD-like superfamily/PGBD"/>
    <property type="match status" value="1"/>
</dbReference>
<comment type="caution">
    <text evidence="3">The sequence shown here is derived from an EMBL/GenBank/DDBJ whole genome shotgun (WGS) entry which is preliminary data.</text>
</comment>
<evidence type="ECO:0000313" key="4">
    <source>
        <dbReference type="Proteomes" id="UP000179880"/>
    </source>
</evidence>
<feature type="domain" description="Peptidoglycan binding-like" evidence="2">
    <location>
        <begin position="34"/>
        <end position="90"/>
    </location>
</feature>
<name>A0A1F6WK56_9BACT</name>
<evidence type="ECO:0000259" key="2">
    <source>
        <dbReference type="Pfam" id="PF01471"/>
    </source>
</evidence>
<dbReference type="SUPFAM" id="SSF47090">
    <property type="entry name" value="PGBD-like"/>
    <property type="match status" value="1"/>
</dbReference>
<feature type="region of interest" description="Disordered" evidence="1">
    <location>
        <begin position="110"/>
        <end position="131"/>
    </location>
</feature>
<evidence type="ECO:0000313" key="3">
    <source>
        <dbReference type="EMBL" id="OGI82260.1"/>
    </source>
</evidence>
<dbReference type="InterPro" id="IPR036366">
    <property type="entry name" value="PGBDSf"/>
</dbReference>
<proteinExistence type="predicted"/>
<evidence type="ECO:0000256" key="1">
    <source>
        <dbReference type="SAM" id="MobiDB-lite"/>
    </source>
</evidence>
<dbReference type="AlphaFoldDB" id="A0A1F6WK56"/>
<dbReference type="EMBL" id="MFUH01000007">
    <property type="protein sequence ID" value="OGI82260.1"/>
    <property type="molecule type" value="Genomic_DNA"/>
</dbReference>
<sequence>MNKFFVLVLLFLIAPVISFGQISIEKNLKLGDKDDQVIELKNFLIKEGVYKRFLGIEFRKKHFNKKTQKALKEWQKSKSLSETGELDDTTKVSVNKILISESNVAEKVAEKMPEKTAPISEETKKETEPVVSKEIPKDPFAGISKAETIGGEDSFAFGRARLFIVMLENEQGGPDSQIEILASRLVKLEISSKENKVSIEPDEIIYSPVTLTLRGFVPNTTYYQFTDTLENMKQVKTDSLGMLTTSLDASIKNGIGISPTKTVDTN</sequence>
<dbReference type="InterPro" id="IPR002477">
    <property type="entry name" value="Peptidoglycan-bd-like"/>
</dbReference>
<accession>A0A1F6WK56</accession>
<dbReference type="InterPro" id="IPR036365">
    <property type="entry name" value="PGBD-like_sf"/>
</dbReference>
<gene>
    <name evidence="3" type="ORF">A3B93_01455</name>
</gene>
<organism evidence="3 4">
    <name type="scientific">Candidatus Nomurabacteria bacterium RIFCSPHIGHO2_02_FULL_42_24</name>
    <dbReference type="NCBI Taxonomy" id="1801757"/>
    <lineage>
        <taxon>Bacteria</taxon>
        <taxon>Candidatus Nomuraibacteriota</taxon>
    </lineage>
</organism>